<dbReference type="GO" id="GO:0015144">
    <property type="term" value="F:carbohydrate transmembrane transporter activity"/>
    <property type="evidence" value="ECO:0007669"/>
    <property type="project" value="TreeGrafter"/>
</dbReference>
<dbReference type="Gene3D" id="2.40.170.10">
    <property type="entry name" value="Porin, LamB type"/>
    <property type="match status" value="1"/>
</dbReference>
<evidence type="ECO:0000256" key="11">
    <source>
        <dbReference type="SAM" id="SignalP"/>
    </source>
</evidence>
<evidence type="ECO:0000256" key="7">
    <source>
        <dbReference type="ARBA" id="ARBA00023114"/>
    </source>
</evidence>
<name>A0A7Z0B9Y6_9BURK</name>
<evidence type="ECO:0000256" key="9">
    <source>
        <dbReference type="ARBA" id="ARBA00023237"/>
    </source>
</evidence>
<keyword evidence="4" id="KW-1134">Transmembrane beta strand</keyword>
<dbReference type="RefSeq" id="WP_179746503.1">
    <property type="nucleotide sequence ID" value="NZ_JACCAS010000002.1"/>
</dbReference>
<organism evidence="12 13">
    <name type="scientific">Paraburkholderia bryophila</name>
    <dbReference type="NCBI Taxonomy" id="420952"/>
    <lineage>
        <taxon>Bacteria</taxon>
        <taxon>Pseudomonadati</taxon>
        <taxon>Pseudomonadota</taxon>
        <taxon>Betaproteobacteria</taxon>
        <taxon>Burkholderiales</taxon>
        <taxon>Burkholderiaceae</taxon>
        <taxon>Paraburkholderia</taxon>
    </lineage>
</organism>
<keyword evidence="3" id="KW-0813">Transport</keyword>
<keyword evidence="7" id="KW-0626">Porin</keyword>
<keyword evidence="11" id="KW-0732">Signal</keyword>
<comment type="subcellular location">
    <subcellularLocation>
        <location evidence="1">Cell outer membrane</location>
        <topology evidence="1">Multi-pass membrane protein</topology>
    </subcellularLocation>
</comment>
<keyword evidence="5" id="KW-0812">Transmembrane</keyword>
<dbReference type="InterPro" id="IPR003192">
    <property type="entry name" value="Porin_LamB"/>
</dbReference>
<keyword evidence="9" id="KW-0998">Cell outer membrane</keyword>
<evidence type="ECO:0000256" key="10">
    <source>
        <dbReference type="SAM" id="MobiDB-lite"/>
    </source>
</evidence>
<dbReference type="Proteomes" id="UP000540929">
    <property type="component" value="Unassembled WGS sequence"/>
</dbReference>
<dbReference type="EMBL" id="JACCAS010000002">
    <property type="protein sequence ID" value="NYH27186.1"/>
    <property type="molecule type" value="Genomic_DNA"/>
</dbReference>
<feature type="region of interest" description="Disordered" evidence="10">
    <location>
        <begin position="35"/>
        <end position="61"/>
    </location>
</feature>
<dbReference type="GO" id="GO:0006811">
    <property type="term" value="P:monoatomic ion transport"/>
    <property type="evidence" value="ECO:0007669"/>
    <property type="project" value="UniProtKB-KW"/>
</dbReference>
<comment type="caution">
    <text evidence="12">The sequence shown here is derived from an EMBL/GenBank/DDBJ whole genome shotgun (WGS) entry which is preliminary data.</text>
</comment>
<evidence type="ECO:0000256" key="3">
    <source>
        <dbReference type="ARBA" id="ARBA00022448"/>
    </source>
</evidence>
<sequence length="468" mass="50690">MKYFRPTLIAAATVIASVAGPVYADTDVPTEISANQSEQAAKSGATGAIPSDADPGATATPTPSFASLLGGQSWTQFHGYLRVGAGTSDGHSQQCFQLAGAASKYRLGNECNIYSELELDQKLYQFSNGMQLSAVGMVNLYNPLNRAPTFGPNSGGFVRLPQSYVQLTNIPGMDTARIWLGRIYYHRYNVDMIDTYYWNPTGLGAGIDNVSVGHGLKLSYAFFRQDYQDAPNLVDRHDVQLTGFHPNPNGELQFGVSYIERHAPIIGADGVPQDAHSGWSITVQHIQTNLLGGKNQLALQYGVGAGADTPGANIGLGYTGNLTNDSSYKAIRLIDGFDWQFNQNFGGQMVGLYERFIAPTGSETWVSMGIRPSYAFTKNVKLQGDIGRDIVTPDGGPTRTLLKASIALTLSMDRAYWSRPELRLFYTYAHWNQAAQNAATPGDPLSSTGVFGTSRTGSTVGVQMETWW</sequence>
<feature type="signal peptide" evidence="11">
    <location>
        <begin position="1"/>
        <end position="24"/>
    </location>
</feature>
<proteinExistence type="inferred from homology"/>
<dbReference type="GO" id="GO:0015288">
    <property type="term" value="F:porin activity"/>
    <property type="evidence" value="ECO:0007669"/>
    <property type="project" value="UniProtKB-KW"/>
</dbReference>
<dbReference type="GO" id="GO:0009279">
    <property type="term" value="C:cell outer membrane"/>
    <property type="evidence" value="ECO:0007669"/>
    <property type="project" value="UniProtKB-SubCell"/>
</dbReference>
<dbReference type="SUPFAM" id="SSF56935">
    <property type="entry name" value="Porins"/>
    <property type="match status" value="1"/>
</dbReference>
<dbReference type="InterPro" id="IPR050286">
    <property type="entry name" value="G_neg_Bact_CarbUptk_Porin"/>
</dbReference>
<dbReference type="PANTHER" id="PTHR38762">
    <property type="entry name" value="CRYPTIC OUTER MEMBRANE PORIN BGLH-RELATED"/>
    <property type="match status" value="1"/>
</dbReference>
<keyword evidence="13" id="KW-1185">Reference proteome</keyword>
<evidence type="ECO:0000256" key="1">
    <source>
        <dbReference type="ARBA" id="ARBA00004571"/>
    </source>
</evidence>
<protein>
    <submittedName>
        <fullName evidence="12">Maltoporin</fullName>
    </submittedName>
</protein>
<evidence type="ECO:0000313" key="13">
    <source>
        <dbReference type="Proteomes" id="UP000540929"/>
    </source>
</evidence>
<reference evidence="12 13" key="1">
    <citation type="submission" date="2020-07" db="EMBL/GenBank/DDBJ databases">
        <title>Exploring microbial biodiversity for novel pathways involved in the catabolism of aromatic compounds derived from lignin.</title>
        <authorList>
            <person name="Elkins J."/>
        </authorList>
    </citation>
    <scope>NUCLEOTIDE SEQUENCE [LARGE SCALE GENOMIC DNA]</scope>
    <source>
        <strain evidence="12 13">H2C3C</strain>
    </source>
</reference>
<dbReference type="AlphaFoldDB" id="A0A7Z0B9Y6"/>
<accession>A0A7Z0B9Y6</accession>
<evidence type="ECO:0000256" key="5">
    <source>
        <dbReference type="ARBA" id="ARBA00022692"/>
    </source>
</evidence>
<evidence type="ECO:0000256" key="2">
    <source>
        <dbReference type="ARBA" id="ARBA00007055"/>
    </source>
</evidence>
<evidence type="ECO:0000313" key="12">
    <source>
        <dbReference type="EMBL" id="NYH27186.1"/>
    </source>
</evidence>
<dbReference type="GO" id="GO:0015774">
    <property type="term" value="P:polysaccharide transport"/>
    <property type="evidence" value="ECO:0007669"/>
    <property type="project" value="TreeGrafter"/>
</dbReference>
<keyword evidence="8" id="KW-0472">Membrane</keyword>
<dbReference type="GO" id="GO:0046930">
    <property type="term" value="C:pore complex"/>
    <property type="evidence" value="ECO:0007669"/>
    <property type="project" value="UniProtKB-KW"/>
</dbReference>
<evidence type="ECO:0000256" key="6">
    <source>
        <dbReference type="ARBA" id="ARBA00023065"/>
    </source>
</evidence>
<dbReference type="PANTHER" id="PTHR38762:SF1">
    <property type="entry name" value="CRYPTIC OUTER MEMBRANE PORIN BGLH-RELATED"/>
    <property type="match status" value="1"/>
</dbReference>
<evidence type="ECO:0000256" key="8">
    <source>
        <dbReference type="ARBA" id="ARBA00023136"/>
    </source>
</evidence>
<dbReference type="InterPro" id="IPR036998">
    <property type="entry name" value="Porin_LamB_sf"/>
</dbReference>
<evidence type="ECO:0000256" key="4">
    <source>
        <dbReference type="ARBA" id="ARBA00022452"/>
    </source>
</evidence>
<dbReference type="Pfam" id="PF02264">
    <property type="entry name" value="LamB"/>
    <property type="match status" value="1"/>
</dbReference>
<feature type="chain" id="PRO_5031218507" evidence="11">
    <location>
        <begin position="25"/>
        <end position="468"/>
    </location>
</feature>
<dbReference type="CDD" id="cd01346">
    <property type="entry name" value="Maltoporin-like"/>
    <property type="match status" value="1"/>
</dbReference>
<comment type="similarity">
    <text evidence="2">Belongs to the porin LamB (TC 1.B.3) family.</text>
</comment>
<gene>
    <name evidence="12" type="ORF">GGD40_006757</name>
</gene>
<keyword evidence="6" id="KW-0406">Ion transport</keyword>